<dbReference type="InterPro" id="IPR050570">
    <property type="entry name" value="Cell_wall_metabolism_enzyme"/>
</dbReference>
<sequence>MKKEVSQVRKSIARRKKMKQIDPKAKSGTSFRPTFLQDEEKHGYFPFAQGTEENGRMRDTFVTSFFTKTIMAAILFFGVAILYRIDVSWSDKPKQLTSQMLTEEFPFASVNQWYQNKFGYPLALTPQKKDQSSETANALPVNGTVSQTFQSNGKGIMITTENVSKVLSMKGGMVTFAGNDRETGKTIKIQHADGTYSIYGNLTSINVFQYEFVGTNDVIGEFDPSQENAQQVYFAIEKDNTFLDPVQVMKVDERP</sequence>
<evidence type="ECO:0000313" key="4">
    <source>
        <dbReference type="EMBL" id="MDC3423887.1"/>
    </source>
</evidence>
<dbReference type="AlphaFoldDB" id="A0A9X3WQ72"/>
<organism evidence="4 5">
    <name type="scientific">Terrihalobacillus insolitus</name>
    <dbReference type="NCBI Taxonomy" id="2950438"/>
    <lineage>
        <taxon>Bacteria</taxon>
        <taxon>Bacillati</taxon>
        <taxon>Bacillota</taxon>
        <taxon>Bacilli</taxon>
        <taxon>Bacillales</taxon>
        <taxon>Bacillaceae</taxon>
        <taxon>Terrihalobacillus</taxon>
    </lineage>
</organism>
<dbReference type="GO" id="GO:0004222">
    <property type="term" value="F:metalloendopeptidase activity"/>
    <property type="evidence" value="ECO:0007669"/>
    <property type="project" value="TreeGrafter"/>
</dbReference>
<proteinExistence type="predicted"/>
<dbReference type="RefSeq" id="WP_272435667.1">
    <property type="nucleotide sequence ID" value="NZ_JAMQKB010000003.1"/>
</dbReference>
<dbReference type="Gene3D" id="2.70.70.10">
    <property type="entry name" value="Glucose Permease (Domain IIA)"/>
    <property type="match status" value="1"/>
</dbReference>
<evidence type="ECO:0000313" key="5">
    <source>
        <dbReference type="Proteomes" id="UP001145050"/>
    </source>
</evidence>
<dbReference type="PANTHER" id="PTHR21666">
    <property type="entry name" value="PEPTIDASE-RELATED"/>
    <property type="match status" value="1"/>
</dbReference>
<dbReference type="CDD" id="cd12797">
    <property type="entry name" value="M23_peptidase"/>
    <property type="match status" value="1"/>
</dbReference>
<dbReference type="EMBL" id="JAMQKB010000003">
    <property type="protein sequence ID" value="MDC3423887.1"/>
    <property type="molecule type" value="Genomic_DNA"/>
</dbReference>
<dbReference type="InterPro" id="IPR011055">
    <property type="entry name" value="Dup_hybrid_motif"/>
</dbReference>
<keyword evidence="5" id="KW-1185">Reference proteome</keyword>
<accession>A0A9X3WQ72</accession>
<gene>
    <name evidence="4" type="ORF">NC797_05100</name>
</gene>
<keyword evidence="2" id="KW-0472">Membrane</keyword>
<reference evidence="4" key="1">
    <citation type="submission" date="2022-06" db="EMBL/GenBank/DDBJ databases">
        <title>Aquibacillus sp. a new bacterium isolated from soil saline samples.</title>
        <authorList>
            <person name="Galisteo C."/>
            <person name="De La Haba R."/>
            <person name="Sanchez-Porro C."/>
            <person name="Ventosa A."/>
        </authorList>
    </citation>
    <scope>NUCLEOTIDE SEQUENCE</scope>
    <source>
        <strain evidence="4">3ASR75-11</strain>
    </source>
</reference>
<protein>
    <submittedName>
        <fullName evidence="4">M23 family metallopeptidase</fullName>
    </submittedName>
</protein>
<evidence type="ECO:0000256" key="2">
    <source>
        <dbReference type="SAM" id="Phobius"/>
    </source>
</evidence>
<comment type="caution">
    <text evidence="4">The sequence shown here is derived from an EMBL/GenBank/DDBJ whole genome shotgun (WGS) entry which is preliminary data.</text>
</comment>
<feature type="region of interest" description="Disordered" evidence="1">
    <location>
        <begin position="1"/>
        <end position="31"/>
    </location>
</feature>
<dbReference type="SUPFAM" id="SSF51261">
    <property type="entry name" value="Duplicated hybrid motif"/>
    <property type="match status" value="1"/>
</dbReference>
<keyword evidence="2" id="KW-0812">Transmembrane</keyword>
<feature type="transmembrane region" description="Helical" evidence="2">
    <location>
        <begin position="65"/>
        <end position="85"/>
    </location>
</feature>
<dbReference type="Proteomes" id="UP001145050">
    <property type="component" value="Unassembled WGS sequence"/>
</dbReference>
<name>A0A9X3WQ72_9BACI</name>
<keyword evidence="2" id="KW-1133">Transmembrane helix</keyword>
<feature type="domain" description="M23ase beta-sheet core" evidence="3">
    <location>
        <begin position="154"/>
        <end position="245"/>
    </location>
</feature>
<evidence type="ECO:0000259" key="3">
    <source>
        <dbReference type="Pfam" id="PF01551"/>
    </source>
</evidence>
<dbReference type="Pfam" id="PF01551">
    <property type="entry name" value="Peptidase_M23"/>
    <property type="match status" value="1"/>
</dbReference>
<dbReference type="InterPro" id="IPR016047">
    <property type="entry name" value="M23ase_b-sheet_dom"/>
</dbReference>
<dbReference type="PANTHER" id="PTHR21666:SF274">
    <property type="entry name" value="STAGE IV SPORULATION PROTEIN FA"/>
    <property type="match status" value="1"/>
</dbReference>
<evidence type="ECO:0000256" key="1">
    <source>
        <dbReference type="SAM" id="MobiDB-lite"/>
    </source>
</evidence>